<keyword evidence="1" id="KW-0812">Transmembrane</keyword>
<keyword evidence="1" id="KW-1133">Transmembrane helix</keyword>
<dbReference type="Proteomes" id="UP000492821">
    <property type="component" value="Unassembled WGS sequence"/>
</dbReference>
<evidence type="ECO:0000256" key="1">
    <source>
        <dbReference type="SAM" id="Phobius"/>
    </source>
</evidence>
<organism evidence="2 3">
    <name type="scientific">Panagrellus redivivus</name>
    <name type="common">Microworm</name>
    <dbReference type="NCBI Taxonomy" id="6233"/>
    <lineage>
        <taxon>Eukaryota</taxon>
        <taxon>Metazoa</taxon>
        <taxon>Ecdysozoa</taxon>
        <taxon>Nematoda</taxon>
        <taxon>Chromadorea</taxon>
        <taxon>Rhabditida</taxon>
        <taxon>Tylenchina</taxon>
        <taxon>Panagrolaimomorpha</taxon>
        <taxon>Panagrolaimoidea</taxon>
        <taxon>Panagrolaimidae</taxon>
        <taxon>Panagrellus</taxon>
    </lineage>
</organism>
<reference evidence="3" key="2">
    <citation type="submission" date="2020-10" db="UniProtKB">
        <authorList>
            <consortium name="WormBaseParasite"/>
        </authorList>
    </citation>
    <scope>IDENTIFICATION</scope>
</reference>
<accession>A0A7E4UZG4</accession>
<name>A0A7E4UZG4_PANRE</name>
<dbReference type="WBParaSite" id="Pan_g14679.t1">
    <property type="protein sequence ID" value="Pan_g14679.t1"/>
    <property type="gene ID" value="Pan_g14679"/>
</dbReference>
<reference evidence="2" key="1">
    <citation type="journal article" date="2013" name="Genetics">
        <title>The draft genome and transcriptome of Panagrellus redivivus are shaped by the harsh demands of a free-living lifestyle.</title>
        <authorList>
            <person name="Srinivasan J."/>
            <person name="Dillman A.R."/>
            <person name="Macchietto M.G."/>
            <person name="Heikkinen L."/>
            <person name="Lakso M."/>
            <person name="Fracchia K.M."/>
            <person name="Antoshechkin I."/>
            <person name="Mortazavi A."/>
            <person name="Wong G."/>
            <person name="Sternberg P.W."/>
        </authorList>
    </citation>
    <scope>NUCLEOTIDE SEQUENCE [LARGE SCALE GENOMIC DNA]</scope>
    <source>
        <strain evidence="2">MT8872</strain>
    </source>
</reference>
<keyword evidence="1" id="KW-0472">Membrane</keyword>
<protein>
    <submittedName>
        <fullName evidence="3">Uncharacterized protein</fullName>
    </submittedName>
</protein>
<evidence type="ECO:0000313" key="2">
    <source>
        <dbReference type="Proteomes" id="UP000492821"/>
    </source>
</evidence>
<sequence length="111" mass="12190">MAILFREPIAALRQPGFASITSMVWTFVFLFPRYASFGYLRYSFSKNGHATACSTGCIMSMPQSESIIHDASTDVLPGIPIDVADTYDSDEYQHCAAIVLEDIDDKPASSV</sequence>
<dbReference type="AlphaFoldDB" id="A0A7E4UZG4"/>
<evidence type="ECO:0000313" key="3">
    <source>
        <dbReference type="WBParaSite" id="Pan_g14679.t1"/>
    </source>
</evidence>
<proteinExistence type="predicted"/>
<feature type="transmembrane region" description="Helical" evidence="1">
    <location>
        <begin position="16"/>
        <end position="35"/>
    </location>
</feature>
<keyword evidence="2" id="KW-1185">Reference proteome</keyword>